<dbReference type="PROSITE" id="PS50278">
    <property type="entry name" value="PDGF_2"/>
    <property type="match status" value="1"/>
</dbReference>
<organism evidence="3 4">
    <name type="scientific">Agrilus planipennis</name>
    <name type="common">Emerald ash borer</name>
    <name type="synonym">Agrilus marcopoli</name>
    <dbReference type="NCBI Taxonomy" id="224129"/>
    <lineage>
        <taxon>Eukaryota</taxon>
        <taxon>Metazoa</taxon>
        <taxon>Ecdysozoa</taxon>
        <taxon>Arthropoda</taxon>
        <taxon>Hexapoda</taxon>
        <taxon>Insecta</taxon>
        <taxon>Pterygota</taxon>
        <taxon>Neoptera</taxon>
        <taxon>Endopterygota</taxon>
        <taxon>Coleoptera</taxon>
        <taxon>Polyphaga</taxon>
        <taxon>Elateriformia</taxon>
        <taxon>Buprestoidea</taxon>
        <taxon>Buprestidae</taxon>
        <taxon>Agrilinae</taxon>
        <taxon>Agrilus</taxon>
    </lineage>
</organism>
<dbReference type="GO" id="GO:0035099">
    <property type="term" value="P:hemocyte migration"/>
    <property type="evidence" value="ECO:0007669"/>
    <property type="project" value="TreeGrafter"/>
</dbReference>
<accession>A0A1W4WT31</accession>
<dbReference type="PANTHER" id="PTHR21719">
    <property type="entry name" value="FI06402P-RELATED"/>
    <property type="match status" value="1"/>
</dbReference>
<dbReference type="GO" id="GO:0008083">
    <property type="term" value="F:growth factor activity"/>
    <property type="evidence" value="ECO:0007669"/>
    <property type="project" value="InterPro"/>
</dbReference>
<dbReference type="SUPFAM" id="SSF57501">
    <property type="entry name" value="Cystine-knot cytokines"/>
    <property type="match status" value="1"/>
</dbReference>
<dbReference type="InterPro" id="IPR000072">
    <property type="entry name" value="PDGF/VEGF_dom"/>
</dbReference>
<keyword evidence="3" id="KW-1185">Reference proteome</keyword>
<proteinExistence type="predicted"/>
<gene>
    <name evidence="4" type="primary">LOC108735922</name>
</gene>
<evidence type="ECO:0000259" key="2">
    <source>
        <dbReference type="PROSITE" id="PS50278"/>
    </source>
</evidence>
<keyword evidence="1" id="KW-0732">Signal</keyword>
<evidence type="ECO:0000313" key="3">
    <source>
        <dbReference type="Proteomes" id="UP000192223"/>
    </source>
</evidence>
<dbReference type="InterPro" id="IPR029034">
    <property type="entry name" value="Cystine-knot_cytokine"/>
</dbReference>
<dbReference type="AlphaFoldDB" id="A0A1W4WT31"/>
<dbReference type="InParanoid" id="A0A1W4WT31"/>
<dbReference type="Pfam" id="PF00341">
    <property type="entry name" value="PDGF"/>
    <property type="match status" value="1"/>
</dbReference>
<dbReference type="GeneID" id="108735922"/>
<protein>
    <submittedName>
        <fullName evidence="4">Uncharacterized protein LOC108735922</fullName>
    </submittedName>
</protein>
<evidence type="ECO:0000313" key="4">
    <source>
        <dbReference type="RefSeq" id="XP_018323657.1"/>
    </source>
</evidence>
<sequence length="141" mass="16360">MWNVFHDVVLVLLVCATIASDDNYFENNWRLNEQLASNFKCKHPQPRAIRMENIIKDSDPAYDTTSKVFHPVMTVLHRCDEQSGCCQHPKTSCFPHVIETINITFRVFNTAKSRENEDLYATFEVENHTSCLCQSIYNSIK</sequence>
<dbReference type="Proteomes" id="UP000192223">
    <property type="component" value="Unplaced"/>
</dbReference>
<dbReference type="GO" id="GO:0016020">
    <property type="term" value="C:membrane"/>
    <property type="evidence" value="ECO:0007669"/>
    <property type="project" value="InterPro"/>
</dbReference>
<dbReference type="PANTHER" id="PTHR21719:SF1">
    <property type="entry name" value="FI06402P-RELATED"/>
    <property type="match status" value="1"/>
</dbReference>
<feature type="signal peptide" evidence="1">
    <location>
        <begin position="1"/>
        <end position="19"/>
    </location>
</feature>
<feature type="chain" id="PRO_5010744641" evidence="1">
    <location>
        <begin position="20"/>
        <end position="141"/>
    </location>
</feature>
<evidence type="ECO:0000256" key="1">
    <source>
        <dbReference type="SAM" id="SignalP"/>
    </source>
</evidence>
<dbReference type="OrthoDB" id="6677701at2759"/>
<feature type="domain" description="Platelet-derived growth factor (PDGF) family profile" evidence="2">
    <location>
        <begin position="63"/>
        <end position="138"/>
    </location>
</feature>
<dbReference type="RefSeq" id="XP_018323657.1">
    <property type="nucleotide sequence ID" value="XM_018468155.2"/>
</dbReference>
<reference evidence="4" key="1">
    <citation type="submission" date="2025-08" db="UniProtKB">
        <authorList>
            <consortium name="RefSeq"/>
        </authorList>
    </citation>
    <scope>IDENTIFICATION</scope>
    <source>
        <tissue evidence="4">Entire body</tissue>
    </source>
</reference>
<dbReference type="Gene3D" id="2.10.90.10">
    <property type="entry name" value="Cystine-knot cytokines"/>
    <property type="match status" value="1"/>
</dbReference>
<dbReference type="KEGG" id="apln:108735922"/>
<name>A0A1W4WT31_AGRPL</name>